<reference evidence="2 3" key="1">
    <citation type="journal article" date="2015" name="Antonie Van Leeuwenhoek">
        <title>Tamlana nanhaiensis sp. nov., isolated from surface seawater collected from the South China Sea.</title>
        <authorList>
            <person name="Liu X."/>
            <person name="Lai Q."/>
            <person name="Du Y."/>
            <person name="Li G."/>
            <person name="Sun F."/>
            <person name="Shao Z."/>
        </authorList>
    </citation>
    <scope>NUCLEOTIDE SEQUENCE [LARGE SCALE GENOMIC DNA]</scope>
    <source>
        <strain evidence="2 3">FHC16</strain>
    </source>
</reference>
<proteinExistence type="predicted"/>
<accession>A0A0D7W1N5</accession>
<dbReference type="STRING" id="1382798.PK35_10490"/>
<feature type="transmembrane region" description="Helical" evidence="1">
    <location>
        <begin position="42"/>
        <end position="59"/>
    </location>
</feature>
<sequence length="167" mass="19232">MKFKRILKIALLVCCILVAALFNVALIYFVSFEGFSFKNRQFILVAFAFLGISSVVYQIKTLNFYKEQTELYKIKNITLWLLNAGFAGSVIFFSVYLSYDLFQVDWGDQNGYMLPLLLICLPLFLIGVFMLLEEFTLYKQIKTVQLNSKFSNINQITGKMDGDDFGN</sequence>
<feature type="transmembrane region" description="Helical" evidence="1">
    <location>
        <begin position="80"/>
        <end position="99"/>
    </location>
</feature>
<keyword evidence="3" id="KW-1185">Reference proteome</keyword>
<comment type="caution">
    <text evidence="2">The sequence shown here is derived from an EMBL/GenBank/DDBJ whole genome shotgun (WGS) entry which is preliminary data.</text>
</comment>
<evidence type="ECO:0000313" key="2">
    <source>
        <dbReference type="EMBL" id="KJD32618.1"/>
    </source>
</evidence>
<feature type="transmembrane region" description="Helical" evidence="1">
    <location>
        <begin position="111"/>
        <end position="132"/>
    </location>
</feature>
<name>A0A0D7W1N5_9FLAO</name>
<evidence type="ECO:0000256" key="1">
    <source>
        <dbReference type="SAM" id="Phobius"/>
    </source>
</evidence>
<dbReference type="Proteomes" id="UP000032361">
    <property type="component" value="Unassembled WGS sequence"/>
</dbReference>
<protein>
    <submittedName>
        <fullName evidence="2">Uncharacterized protein</fullName>
    </submittedName>
</protein>
<gene>
    <name evidence="2" type="ORF">PK35_10490</name>
</gene>
<dbReference type="AlphaFoldDB" id="A0A0D7W1N5"/>
<keyword evidence="1" id="KW-0812">Transmembrane</keyword>
<dbReference type="EMBL" id="JTDV01000008">
    <property type="protein sequence ID" value="KJD32618.1"/>
    <property type="molecule type" value="Genomic_DNA"/>
</dbReference>
<dbReference type="OrthoDB" id="1444754at2"/>
<dbReference type="PATRIC" id="fig|1382798.3.peg.3451"/>
<dbReference type="RefSeq" id="WP_044626665.1">
    <property type="nucleotide sequence ID" value="NZ_JTDV01000008.1"/>
</dbReference>
<feature type="transmembrane region" description="Helical" evidence="1">
    <location>
        <begin position="9"/>
        <end position="30"/>
    </location>
</feature>
<keyword evidence="1" id="KW-0472">Membrane</keyword>
<organism evidence="2 3">
    <name type="scientific">Neotamlana nanhaiensis</name>
    <dbReference type="NCBI Taxonomy" id="1382798"/>
    <lineage>
        <taxon>Bacteria</taxon>
        <taxon>Pseudomonadati</taxon>
        <taxon>Bacteroidota</taxon>
        <taxon>Flavobacteriia</taxon>
        <taxon>Flavobacteriales</taxon>
        <taxon>Flavobacteriaceae</taxon>
        <taxon>Neotamlana</taxon>
    </lineage>
</organism>
<keyword evidence="1" id="KW-1133">Transmembrane helix</keyword>
<evidence type="ECO:0000313" key="3">
    <source>
        <dbReference type="Proteomes" id="UP000032361"/>
    </source>
</evidence>